<evidence type="ECO:0000313" key="2">
    <source>
        <dbReference type="Proteomes" id="UP000193144"/>
    </source>
</evidence>
<dbReference type="EMBL" id="MCFA01000120">
    <property type="protein sequence ID" value="ORY06034.1"/>
    <property type="molecule type" value="Genomic_DNA"/>
</dbReference>
<name>A0A1Y1Z7E8_9PLEO</name>
<gene>
    <name evidence="1" type="ORF">BCR34DRAFT_604347</name>
</gene>
<dbReference type="AlphaFoldDB" id="A0A1Y1Z7E8"/>
<proteinExistence type="predicted"/>
<keyword evidence="2" id="KW-1185">Reference proteome</keyword>
<accession>A0A1Y1Z7E8</accession>
<reference evidence="1 2" key="1">
    <citation type="submission" date="2016-07" db="EMBL/GenBank/DDBJ databases">
        <title>Pervasive Adenine N6-methylation of Active Genes in Fungi.</title>
        <authorList>
            <consortium name="DOE Joint Genome Institute"/>
            <person name="Mondo S.J."/>
            <person name="Dannebaum R.O."/>
            <person name="Kuo R.C."/>
            <person name="Labutti K."/>
            <person name="Haridas S."/>
            <person name="Kuo A."/>
            <person name="Salamov A."/>
            <person name="Ahrendt S.R."/>
            <person name="Lipzen A."/>
            <person name="Sullivan W."/>
            <person name="Andreopoulos W.B."/>
            <person name="Clum A."/>
            <person name="Lindquist E."/>
            <person name="Daum C."/>
            <person name="Ramamoorthy G.K."/>
            <person name="Gryganskyi A."/>
            <person name="Culley D."/>
            <person name="Magnuson J.K."/>
            <person name="James T.Y."/>
            <person name="O'Malley M.A."/>
            <person name="Stajich J.E."/>
            <person name="Spatafora J.W."/>
            <person name="Visel A."/>
            <person name="Grigoriev I.V."/>
        </authorList>
    </citation>
    <scope>NUCLEOTIDE SEQUENCE [LARGE SCALE GENOMIC DNA]</scope>
    <source>
        <strain evidence="1 2">CBS 115471</strain>
    </source>
</reference>
<protein>
    <submittedName>
        <fullName evidence="1">Uncharacterized protein</fullName>
    </submittedName>
</protein>
<dbReference type="Proteomes" id="UP000193144">
    <property type="component" value="Unassembled WGS sequence"/>
</dbReference>
<evidence type="ECO:0000313" key="1">
    <source>
        <dbReference type="EMBL" id="ORY06034.1"/>
    </source>
</evidence>
<sequence>MSSPAKTITLQHWTKGSAPSPSRVLCISTLCALAPAGFQFTFGASGTLLGPHRATQDNSSTTVYQNPYVAQYPIGFIEEHSGCSTPTKPDENVAVRIYQTQVQPHIYQPSERHAEDGDGGFAIKRADTGKLSDYSVRCSMPSPRYGAE</sequence>
<organism evidence="1 2">
    <name type="scientific">Clohesyomyces aquaticus</name>
    <dbReference type="NCBI Taxonomy" id="1231657"/>
    <lineage>
        <taxon>Eukaryota</taxon>
        <taxon>Fungi</taxon>
        <taxon>Dikarya</taxon>
        <taxon>Ascomycota</taxon>
        <taxon>Pezizomycotina</taxon>
        <taxon>Dothideomycetes</taxon>
        <taxon>Pleosporomycetidae</taxon>
        <taxon>Pleosporales</taxon>
        <taxon>Lindgomycetaceae</taxon>
        <taxon>Clohesyomyces</taxon>
    </lineage>
</organism>
<comment type="caution">
    <text evidence="1">The sequence shown here is derived from an EMBL/GenBank/DDBJ whole genome shotgun (WGS) entry which is preliminary data.</text>
</comment>